<keyword evidence="4" id="KW-1185">Reference proteome</keyword>
<dbReference type="InterPro" id="IPR036390">
    <property type="entry name" value="WH_DNA-bd_sf"/>
</dbReference>
<name>A0ABV5JAE7_9RHOB</name>
<organism evidence="3 4">
    <name type="scientific">Pseudohalocynthiibacter aestuariivivens</name>
    <dbReference type="NCBI Taxonomy" id="1591409"/>
    <lineage>
        <taxon>Bacteria</taxon>
        <taxon>Pseudomonadati</taxon>
        <taxon>Pseudomonadota</taxon>
        <taxon>Alphaproteobacteria</taxon>
        <taxon>Rhodobacterales</taxon>
        <taxon>Paracoccaceae</taxon>
        <taxon>Pseudohalocynthiibacter</taxon>
    </lineage>
</organism>
<dbReference type="RefSeq" id="WP_213887682.1">
    <property type="nucleotide sequence ID" value="NZ_JAGFNU010000001.1"/>
</dbReference>
<comment type="caution">
    <text evidence="3">The sequence shown here is derived from an EMBL/GenBank/DDBJ whole genome shotgun (WGS) entry which is preliminary data.</text>
</comment>
<dbReference type="Pfam" id="PF07848">
    <property type="entry name" value="PaaX"/>
    <property type="match status" value="1"/>
</dbReference>
<proteinExistence type="predicted"/>
<feature type="domain" description="Transcriptional repressor PaaX-like N-terminal" evidence="1">
    <location>
        <begin position="25"/>
        <end position="90"/>
    </location>
</feature>
<dbReference type="InterPro" id="IPR036388">
    <property type="entry name" value="WH-like_DNA-bd_sf"/>
</dbReference>
<evidence type="ECO:0000259" key="1">
    <source>
        <dbReference type="Pfam" id="PF07848"/>
    </source>
</evidence>
<gene>
    <name evidence="3" type="ORF">ACFFUT_01275</name>
</gene>
<protein>
    <submittedName>
        <fullName evidence="3">PaaX family transcriptional regulator C-terminal domain-containing protein</fullName>
    </submittedName>
</protein>
<evidence type="ECO:0000313" key="3">
    <source>
        <dbReference type="EMBL" id="MFB9230414.1"/>
    </source>
</evidence>
<dbReference type="PIRSF" id="PIRSF020623">
    <property type="entry name" value="PaaX"/>
    <property type="match status" value="1"/>
</dbReference>
<dbReference type="Gene3D" id="3.30.70.2670">
    <property type="match status" value="1"/>
</dbReference>
<reference evidence="3 4" key="1">
    <citation type="submission" date="2024-09" db="EMBL/GenBank/DDBJ databases">
        <authorList>
            <person name="Sun Q."/>
            <person name="Mori K."/>
        </authorList>
    </citation>
    <scope>NUCLEOTIDE SEQUENCE [LARGE SCALE GENOMIC DNA]</scope>
    <source>
        <strain evidence="3 4">CECT 8726</strain>
    </source>
</reference>
<dbReference type="Gene3D" id="1.20.58.1460">
    <property type="match status" value="1"/>
</dbReference>
<dbReference type="Pfam" id="PF08223">
    <property type="entry name" value="PaaX_C"/>
    <property type="match status" value="1"/>
</dbReference>
<dbReference type="Proteomes" id="UP001589683">
    <property type="component" value="Unassembled WGS sequence"/>
</dbReference>
<feature type="domain" description="Transcriptional repressor PaaX-like C-terminal" evidence="2">
    <location>
        <begin position="183"/>
        <end position="264"/>
    </location>
</feature>
<dbReference type="PANTHER" id="PTHR30319:SF1">
    <property type="entry name" value="TRANSCRIPTIONAL REPRESSOR PAAX"/>
    <property type="match status" value="1"/>
</dbReference>
<sequence>MNSLADHAFQKSVEELTRNGEQRVWSIIVTLFGDLAQRPGDQISGPLMSRITDQMGIKPEAMRVALHRLRKDGWIKSEKVGRTSFYSLTNYGLVQSAKATPRIYARNVKTDENWHVVVTKPMTQTDRQCFERDFLGKDYVVLGTGVYLGNGAPSETLPEVFALEGSTLVVPNWLKKTIAPAKLVSEYKSLEKNLLAVAELVRPDTSLTPLEIATLRTLVVHNWRRNLLRHPELPETFYSKDWRENECRALVHQLLGMLKRPSLRGLERTT</sequence>
<evidence type="ECO:0000259" key="2">
    <source>
        <dbReference type="Pfam" id="PF08223"/>
    </source>
</evidence>
<dbReference type="EMBL" id="JBHMEA010000007">
    <property type="protein sequence ID" value="MFB9230414.1"/>
    <property type="molecule type" value="Genomic_DNA"/>
</dbReference>
<evidence type="ECO:0000313" key="4">
    <source>
        <dbReference type="Proteomes" id="UP001589683"/>
    </source>
</evidence>
<dbReference type="InterPro" id="IPR012906">
    <property type="entry name" value="PaaX-like_N"/>
</dbReference>
<dbReference type="PANTHER" id="PTHR30319">
    <property type="entry name" value="PHENYLACETIC ACID REGULATOR-RELATED TRANSCRIPTIONAL REPRESSOR"/>
    <property type="match status" value="1"/>
</dbReference>
<dbReference type="SUPFAM" id="SSF46785">
    <property type="entry name" value="Winged helix' DNA-binding domain"/>
    <property type="match status" value="1"/>
</dbReference>
<dbReference type="InterPro" id="IPR013225">
    <property type="entry name" value="PaaX_C"/>
</dbReference>
<accession>A0ABV5JAE7</accession>
<dbReference type="Gene3D" id="1.10.10.10">
    <property type="entry name" value="Winged helix-like DNA-binding domain superfamily/Winged helix DNA-binding domain"/>
    <property type="match status" value="1"/>
</dbReference>
<dbReference type="InterPro" id="IPR011965">
    <property type="entry name" value="PaaX_trns_reg"/>
</dbReference>